<comment type="caution">
    <text evidence="1">The sequence shown here is derived from an EMBL/GenBank/DDBJ whole genome shotgun (WGS) entry which is preliminary data.</text>
</comment>
<gene>
    <name evidence="1" type="ORF">HMPREF9498_01212</name>
</gene>
<evidence type="ECO:0000313" key="2">
    <source>
        <dbReference type="Proteomes" id="UP000004846"/>
    </source>
</evidence>
<name>A0A125W6Y4_ENTFL</name>
<protein>
    <submittedName>
        <fullName evidence="1">Uncharacterized protein</fullName>
    </submittedName>
</protein>
<accession>A0A125W6Y4</accession>
<dbReference type="Proteomes" id="UP000004846">
    <property type="component" value="Unassembled WGS sequence"/>
</dbReference>
<evidence type="ECO:0000313" key="1">
    <source>
        <dbReference type="EMBL" id="EFM83119.1"/>
    </source>
</evidence>
<sequence>MKRIEKQNKCFSKQEKILSKKRRKSLLTLSFHSIIKKVLFTGV</sequence>
<dbReference type="HOGENOM" id="CLU_3233144_0_0_9"/>
<dbReference type="EMBL" id="AEBR01000032">
    <property type="protein sequence ID" value="EFM83119.1"/>
    <property type="molecule type" value="Genomic_DNA"/>
</dbReference>
<organism evidence="1 2">
    <name type="scientific">Enterococcus faecalis TX4248</name>
    <dbReference type="NCBI Taxonomy" id="749495"/>
    <lineage>
        <taxon>Bacteria</taxon>
        <taxon>Bacillati</taxon>
        <taxon>Bacillota</taxon>
        <taxon>Bacilli</taxon>
        <taxon>Lactobacillales</taxon>
        <taxon>Enterococcaceae</taxon>
        <taxon>Enterococcus</taxon>
    </lineage>
</organism>
<reference evidence="1 2" key="1">
    <citation type="submission" date="2010-07" db="EMBL/GenBank/DDBJ databases">
        <authorList>
            <person name="Sid Ahmed O."/>
        </authorList>
    </citation>
    <scope>NUCLEOTIDE SEQUENCE [LARGE SCALE GENOMIC DNA]</scope>
    <source>
        <strain evidence="1 2">TX4248</strain>
    </source>
</reference>
<proteinExistence type="predicted"/>
<dbReference type="AlphaFoldDB" id="A0A125W6Y4"/>